<evidence type="ECO:0000256" key="4">
    <source>
        <dbReference type="ARBA" id="ARBA00022801"/>
    </source>
</evidence>
<evidence type="ECO:0000313" key="16">
    <source>
        <dbReference type="Proteomes" id="UP000016922"/>
    </source>
</evidence>
<dbReference type="GO" id="GO:0006260">
    <property type="term" value="P:DNA replication"/>
    <property type="evidence" value="ECO:0007669"/>
    <property type="project" value="InterPro"/>
</dbReference>
<sequence>MTRHNLKDHISWLLSQKIALLSAPIPANVEEQLLAPHIDTDLSEEEEEEIHSASLSRSTEQTIVGTIAPQQQFTRPVLPISNLRPPPRDTLNSIETARMGKLVSAQRSMVPVLQSQRQLATPSSTTSSVAPSRGTPAARASVDRTYARPGRLLPTPQTPRQTPRPEPKHSGIEAVDLTADDEVDVTASRSSSTEAFGDSHVLWREDSASRAEPLERTSKKRKSDGISSGTTSKSQERSRKTVVISKPSRDNSPDGFKDVDDYMVSQNDLKPIRANSGRPVRRAVEDTTSDDELGQPEFTETTDRIETRVRHSRFPSAVTRSGSNDSHISHLPTKWPSDGQEQTGQSSIQVAASPTPGLTPTTAAASAKPTRRRPVRQTIIQDSDDEDQGELELTPIKVVKSSPAAGDGSKTWQQLPRSDVKVGATQDVKLSVSRTGSPLRPLSQSVTNRRDQAISPSQRKSQVHLETPSKRPFHSSGLQSSSSTATAGDRELLKFFLKHASALQTYRQRVDNLLAENSIVSMKYLDEGDKPPAAVKEQRENLLSKLKSYDNLKKFGQSYRTLVSDRKMLHQKISALLEDDEDTASAEERMTNLSSDIKTIELEIIQALHLSGAVNDGYGSVQDSDIKQAPPTASKGTEFAPSGQSSGQVILQTQFPTLPPRASSSSIKNARECLRQSSPRNRTLPRSLEFDEPGSPSPIRHSVCPVSHQQQSLKTNQTSYQSRIPPPNFLQSASPMDYGYDDEDDEALNNLLEDEQQLSEHIMNHATPTAASEDDFGEFDDDDLLEVTQHVETRQEHAKSSTKPYETPRNASTSSRLPDNHSRADVNKSTMYTTMDPAHASMMKHPWSADVKKALRDRFGLRGFRQNQLEAINATLGGKDAFILMPTGGGKSLCYQLPAVVQSGKTRGVTLVVSPLLSLMSDQVDHLKARNIQACLISGDTSKEERSIVFAALEERKPEQYIQLLYVTPEMVANSRKLESTLDKLHRIQRLARIVIDEAHCVSQWGHDFRPDYKSLSKLRDRYHGVPFIALTATATEAVKLDCIHNLGMTNCEQYKQSFNRPNLYYEVRTKKGKGVSEEVLKNMSELILKDYKNMSGIIYTLSRKGCEDLAEKLREKGIRAHHFHASMDAVEKHQVQRDWQAGKHQVVVATIAFGMGIDKADVRFVIHHTMPKSLEGYYQETGRAGRDGKPSGCYLYYGYQDTAVLRRFIEDSEGGPEVKQSQRAMLNRMVQFCENRSECRRVEVLAYFGERFSKENCNHSCDACNSDAVFEPKDVTSEVKAVIKIVKALRHENITLLYLVDLLRGANTVKIRESGHSELDGYGAAKESLKAHELQRLFVRLLIEGVLDEYSIMSRGGFAQSYIKTGRNYQSFESGARRLKLVLKVSGSPDGVGKGSKRPASHTGDLQNSVRSRALPPSTMFTSPVRPPTRRINTHAQGKRAIRQDESDGPTSEDAFEQAAPRPAKPFERKTRTLGPPITSDAMTDLSDLHQICVDAFVDKAMKKDEKIRNIKNLRKALFSMTEYRQMAIHWTTSKEKMVGRGLNEEKVNLWGDKFIPLIMEAYENYEAMVHDNTDMDVNHQNVIDLVSDEDGEDDEYPGGTNEDDDDNISVTEEPSKYFATNNVRAFNESLAQAQSLPQSYQPRPAPQSKPSRGGFASRGKFKGGKKSYNRRSTGSNSGKGESSRSGVSKRGQARKTSAGSRKAATSRGGGAANGNLMAAFGNRSGGGIGAMPT</sequence>
<organism evidence="15 16">
    <name type="scientific">Glarea lozoyensis (strain ATCC 20868 / MF5171)</name>
    <dbReference type="NCBI Taxonomy" id="1116229"/>
    <lineage>
        <taxon>Eukaryota</taxon>
        <taxon>Fungi</taxon>
        <taxon>Dikarya</taxon>
        <taxon>Ascomycota</taxon>
        <taxon>Pezizomycotina</taxon>
        <taxon>Leotiomycetes</taxon>
        <taxon>Helotiales</taxon>
        <taxon>Helotiaceae</taxon>
        <taxon>Glarea</taxon>
    </lineage>
</organism>
<dbReference type="FunFam" id="3.40.50.300:FF:001975">
    <property type="entry name" value="ATP-dependent DNA helicase"/>
    <property type="match status" value="1"/>
</dbReference>
<dbReference type="GO" id="GO:0005524">
    <property type="term" value="F:ATP binding"/>
    <property type="evidence" value="ECO:0007669"/>
    <property type="project" value="UniProtKB-KW"/>
</dbReference>
<dbReference type="PROSITE" id="PS51192">
    <property type="entry name" value="HELICASE_ATP_BIND_1"/>
    <property type="match status" value="1"/>
</dbReference>
<protein>
    <recommendedName>
        <fullName evidence="11">DNA 3'-5' helicase</fullName>
        <ecNumber evidence="11">5.6.2.4</ecNumber>
    </recommendedName>
</protein>
<evidence type="ECO:0000256" key="5">
    <source>
        <dbReference type="ARBA" id="ARBA00022806"/>
    </source>
</evidence>
<dbReference type="OrthoDB" id="10261556at2759"/>
<feature type="region of interest" description="Disordered" evidence="12">
    <location>
        <begin position="1590"/>
        <end position="1611"/>
    </location>
</feature>
<dbReference type="InterPro" id="IPR002464">
    <property type="entry name" value="DNA/RNA_helicase_DEAH_CS"/>
</dbReference>
<dbReference type="Gene3D" id="1.10.10.10">
    <property type="entry name" value="Winged helix-like DNA-binding domain superfamily/Winged helix DNA-binding domain"/>
    <property type="match status" value="1"/>
</dbReference>
<feature type="compositionally biased region" description="Basic residues" evidence="12">
    <location>
        <begin position="1429"/>
        <end position="1442"/>
    </location>
</feature>
<dbReference type="Pfam" id="PF16124">
    <property type="entry name" value="RecQ_Zn_bind"/>
    <property type="match status" value="1"/>
</dbReference>
<dbReference type="InterPro" id="IPR036388">
    <property type="entry name" value="WH-like_DNA-bd_sf"/>
</dbReference>
<feature type="compositionally biased region" description="Polar residues" evidence="12">
    <location>
        <begin position="1672"/>
        <end position="1688"/>
    </location>
</feature>
<dbReference type="InterPro" id="IPR032284">
    <property type="entry name" value="RecQ_Zn-bd"/>
</dbReference>
<dbReference type="Pfam" id="PF00271">
    <property type="entry name" value="Helicase_C"/>
    <property type="match status" value="1"/>
</dbReference>
<feature type="compositionally biased region" description="Basic and acidic residues" evidence="12">
    <location>
        <begin position="201"/>
        <end position="217"/>
    </location>
</feature>
<feature type="compositionally biased region" description="Polar residues" evidence="12">
    <location>
        <begin position="707"/>
        <end position="722"/>
    </location>
</feature>
<feature type="compositionally biased region" description="Low complexity" evidence="12">
    <location>
        <begin position="351"/>
        <end position="368"/>
    </location>
</feature>
<evidence type="ECO:0000256" key="11">
    <source>
        <dbReference type="ARBA" id="ARBA00034808"/>
    </source>
</evidence>
<dbReference type="Pfam" id="PF09382">
    <property type="entry name" value="RQC"/>
    <property type="match status" value="1"/>
</dbReference>
<dbReference type="eggNOG" id="KOG0351">
    <property type="taxonomic scope" value="Eukaryota"/>
</dbReference>
<keyword evidence="8" id="KW-0413">Isomerase</keyword>
<proteinExistence type="inferred from homology"/>
<feature type="compositionally biased region" description="Low complexity" evidence="12">
    <location>
        <begin position="1715"/>
        <end position="1724"/>
    </location>
</feature>
<feature type="compositionally biased region" description="Polar residues" evidence="12">
    <location>
        <begin position="339"/>
        <end position="350"/>
    </location>
</feature>
<keyword evidence="9" id="KW-0539">Nucleus</keyword>
<dbReference type="InterPro" id="IPR036390">
    <property type="entry name" value="WH_DNA-bd_sf"/>
</dbReference>
<feature type="compositionally biased region" description="Basic residues" evidence="12">
    <location>
        <begin position="1661"/>
        <end position="1671"/>
    </location>
</feature>
<dbReference type="Pfam" id="PF00270">
    <property type="entry name" value="DEAD"/>
    <property type="match status" value="1"/>
</dbReference>
<dbReference type="SMART" id="SM00487">
    <property type="entry name" value="DEXDc"/>
    <property type="match status" value="1"/>
</dbReference>
<gene>
    <name evidence="15" type="ORF">GLAREA_00299</name>
</gene>
<dbReference type="EC" id="5.6.2.4" evidence="11"/>
<evidence type="ECO:0000256" key="3">
    <source>
        <dbReference type="ARBA" id="ARBA00022741"/>
    </source>
</evidence>
<dbReference type="CDD" id="cd18794">
    <property type="entry name" value="SF2_C_RecQ"/>
    <property type="match status" value="1"/>
</dbReference>
<evidence type="ECO:0000256" key="1">
    <source>
        <dbReference type="ARBA" id="ARBA00004123"/>
    </source>
</evidence>
<feature type="compositionally biased region" description="Polar residues" evidence="12">
    <location>
        <begin position="801"/>
        <end position="817"/>
    </location>
</feature>
<keyword evidence="5" id="KW-0347">Helicase</keyword>
<dbReference type="PROSITE" id="PS00690">
    <property type="entry name" value="DEAH_ATP_HELICASE"/>
    <property type="match status" value="1"/>
</dbReference>
<dbReference type="InterPro" id="IPR004589">
    <property type="entry name" value="DNA_helicase_ATP-dep_RecQ"/>
</dbReference>
<dbReference type="PROSITE" id="PS51194">
    <property type="entry name" value="HELICASE_CTER"/>
    <property type="match status" value="1"/>
</dbReference>
<dbReference type="GO" id="GO:0005737">
    <property type="term" value="C:cytoplasm"/>
    <property type="evidence" value="ECO:0007669"/>
    <property type="project" value="TreeGrafter"/>
</dbReference>
<accession>S3DAY2</accession>
<dbReference type="GO" id="GO:0043138">
    <property type="term" value="F:3'-5' DNA helicase activity"/>
    <property type="evidence" value="ECO:0007669"/>
    <property type="project" value="UniProtKB-EC"/>
</dbReference>
<feature type="compositionally biased region" description="Basic and acidic residues" evidence="12">
    <location>
        <begin position="247"/>
        <end position="260"/>
    </location>
</feature>
<evidence type="ECO:0000256" key="10">
    <source>
        <dbReference type="ARBA" id="ARBA00034617"/>
    </source>
</evidence>
<dbReference type="GO" id="GO:0009378">
    <property type="term" value="F:four-way junction helicase activity"/>
    <property type="evidence" value="ECO:0007669"/>
    <property type="project" value="TreeGrafter"/>
</dbReference>
<feature type="compositionally biased region" description="Polar residues" evidence="12">
    <location>
        <begin position="432"/>
        <end position="447"/>
    </location>
</feature>
<evidence type="ECO:0000256" key="8">
    <source>
        <dbReference type="ARBA" id="ARBA00023235"/>
    </source>
</evidence>
<feature type="compositionally biased region" description="Polar residues" evidence="12">
    <location>
        <begin position="642"/>
        <end position="668"/>
    </location>
</feature>
<dbReference type="InterPro" id="IPR001650">
    <property type="entry name" value="Helicase_C-like"/>
</dbReference>
<dbReference type="Proteomes" id="UP000016922">
    <property type="component" value="Unassembled WGS sequence"/>
</dbReference>
<evidence type="ECO:0000256" key="9">
    <source>
        <dbReference type="ARBA" id="ARBA00023242"/>
    </source>
</evidence>
<dbReference type="STRING" id="1116229.S3DAY2"/>
<evidence type="ECO:0000256" key="7">
    <source>
        <dbReference type="ARBA" id="ARBA00023125"/>
    </source>
</evidence>
<feature type="region of interest" description="Disordered" evidence="12">
    <location>
        <begin position="1636"/>
        <end position="1735"/>
    </location>
</feature>
<feature type="region of interest" description="Disordered" evidence="12">
    <location>
        <begin position="792"/>
        <end position="824"/>
    </location>
</feature>
<feature type="compositionally biased region" description="Low complexity" evidence="12">
    <location>
        <begin position="151"/>
        <end position="161"/>
    </location>
</feature>
<evidence type="ECO:0000259" key="14">
    <source>
        <dbReference type="PROSITE" id="PS51194"/>
    </source>
</evidence>
<dbReference type="FunFam" id="3.40.50.300:FF:000537">
    <property type="entry name" value="Bloom syndrome RecQ-like helicase"/>
    <property type="match status" value="1"/>
</dbReference>
<comment type="similarity">
    <text evidence="2">Belongs to the helicase family. RecQ subfamily.</text>
</comment>
<evidence type="ECO:0000256" key="12">
    <source>
        <dbReference type="SAM" id="MobiDB-lite"/>
    </source>
</evidence>
<dbReference type="KEGG" id="glz:GLAREA_00299"/>
<name>S3DAY2_GLAL2</name>
<dbReference type="HOGENOM" id="CLU_001103_16_0_1"/>
<dbReference type="SMART" id="SM00490">
    <property type="entry name" value="HELICc"/>
    <property type="match status" value="1"/>
</dbReference>
<feature type="compositionally biased region" description="Low complexity" evidence="12">
    <location>
        <begin position="120"/>
        <end position="132"/>
    </location>
</feature>
<dbReference type="SUPFAM" id="SSF52540">
    <property type="entry name" value="P-loop containing nucleoside triphosphate hydrolases"/>
    <property type="match status" value="1"/>
</dbReference>
<evidence type="ECO:0000313" key="15">
    <source>
        <dbReference type="EMBL" id="EPE29141.1"/>
    </source>
</evidence>
<feature type="domain" description="Helicase C-terminal" evidence="14">
    <location>
        <begin position="1083"/>
        <end position="1227"/>
    </location>
</feature>
<keyword evidence="6" id="KW-0067">ATP-binding</keyword>
<keyword evidence="3" id="KW-0547">Nucleotide-binding</keyword>
<comment type="subcellular location">
    <subcellularLocation>
        <location evidence="1">Nucleus</location>
    </subcellularLocation>
</comment>
<dbReference type="EMBL" id="KE145367">
    <property type="protein sequence ID" value="EPE29141.1"/>
    <property type="molecule type" value="Genomic_DNA"/>
</dbReference>
<evidence type="ECO:0000256" key="6">
    <source>
        <dbReference type="ARBA" id="ARBA00022840"/>
    </source>
</evidence>
<evidence type="ECO:0000259" key="13">
    <source>
        <dbReference type="PROSITE" id="PS51192"/>
    </source>
</evidence>
<feature type="compositionally biased region" description="Acidic residues" evidence="12">
    <location>
        <begin position="1590"/>
        <end position="1609"/>
    </location>
</feature>
<keyword evidence="7" id="KW-0238">DNA-binding</keyword>
<dbReference type="GO" id="GO:0005634">
    <property type="term" value="C:nucleus"/>
    <property type="evidence" value="ECO:0007669"/>
    <property type="project" value="UniProtKB-SubCell"/>
</dbReference>
<dbReference type="PANTHER" id="PTHR13710">
    <property type="entry name" value="DNA HELICASE RECQ FAMILY MEMBER"/>
    <property type="match status" value="1"/>
</dbReference>
<dbReference type="PANTHER" id="PTHR13710:SF153">
    <property type="entry name" value="RECQ-LIKE DNA HELICASE BLM"/>
    <property type="match status" value="1"/>
</dbReference>
<dbReference type="InterPro" id="IPR014001">
    <property type="entry name" value="Helicase_ATP-bd"/>
</dbReference>
<dbReference type="InterPro" id="IPR027417">
    <property type="entry name" value="P-loop_NTPase"/>
</dbReference>
<dbReference type="NCBIfam" id="TIGR00614">
    <property type="entry name" value="recQ_fam"/>
    <property type="match status" value="1"/>
</dbReference>
<dbReference type="GeneID" id="19459359"/>
<dbReference type="GO" id="GO:0005694">
    <property type="term" value="C:chromosome"/>
    <property type="evidence" value="ECO:0007669"/>
    <property type="project" value="TreeGrafter"/>
</dbReference>
<evidence type="ECO:0000256" key="2">
    <source>
        <dbReference type="ARBA" id="ARBA00005446"/>
    </source>
</evidence>
<dbReference type="Gene3D" id="3.40.50.300">
    <property type="entry name" value="P-loop containing nucleotide triphosphate hydrolases"/>
    <property type="match status" value="2"/>
</dbReference>
<feature type="region of interest" description="Disordered" evidence="12">
    <location>
        <begin position="621"/>
        <end position="735"/>
    </location>
</feature>
<dbReference type="InterPro" id="IPR018982">
    <property type="entry name" value="RQC_domain"/>
</dbReference>
<dbReference type="RefSeq" id="XP_008083250.1">
    <property type="nucleotide sequence ID" value="XM_008085059.1"/>
</dbReference>
<dbReference type="InterPro" id="IPR011545">
    <property type="entry name" value="DEAD/DEAH_box_helicase_dom"/>
</dbReference>
<comment type="catalytic activity">
    <reaction evidence="10">
        <text>Couples ATP hydrolysis with the unwinding of duplex DNA by translocating in the 3'-5' direction.</text>
        <dbReference type="EC" id="5.6.2.4"/>
    </reaction>
</comment>
<reference evidence="15 16" key="1">
    <citation type="journal article" date="2013" name="BMC Genomics">
        <title>Genomics-driven discovery of the pneumocandin biosynthetic gene cluster in the fungus Glarea lozoyensis.</title>
        <authorList>
            <person name="Chen L."/>
            <person name="Yue Q."/>
            <person name="Zhang X."/>
            <person name="Xiang M."/>
            <person name="Wang C."/>
            <person name="Li S."/>
            <person name="Che Y."/>
            <person name="Ortiz-Lopez F.J."/>
            <person name="Bills G.F."/>
            <person name="Liu X."/>
            <person name="An Z."/>
        </authorList>
    </citation>
    <scope>NUCLEOTIDE SEQUENCE [LARGE SCALE GENOMIC DNA]</scope>
    <source>
        <strain evidence="16">ATCC 20868 / MF5171</strain>
    </source>
</reference>
<feature type="compositionally biased region" description="Gly residues" evidence="12">
    <location>
        <begin position="1725"/>
        <end position="1735"/>
    </location>
</feature>
<feature type="region of interest" description="Disordered" evidence="12">
    <location>
        <begin position="1388"/>
        <end position="1480"/>
    </location>
</feature>
<dbReference type="SMART" id="SM00956">
    <property type="entry name" value="RQC"/>
    <property type="match status" value="1"/>
</dbReference>
<dbReference type="OMA" id="LQSHISW"/>
<dbReference type="GO" id="GO:0000724">
    <property type="term" value="P:double-strand break repair via homologous recombination"/>
    <property type="evidence" value="ECO:0007669"/>
    <property type="project" value="TreeGrafter"/>
</dbReference>
<dbReference type="GO" id="GO:0016787">
    <property type="term" value="F:hydrolase activity"/>
    <property type="evidence" value="ECO:0007669"/>
    <property type="project" value="UniProtKB-KW"/>
</dbReference>
<keyword evidence="4 15" id="KW-0378">Hydrolase</keyword>
<keyword evidence="16" id="KW-1185">Reference proteome</keyword>
<feature type="domain" description="Helicase ATP-binding" evidence="13">
    <location>
        <begin position="872"/>
        <end position="1053"/>
    </location>
</feature>
<dbReference type="CDD" id="cd17920">
    <property type="entry name" value="DEXHc_RecQ"/>
    <property type="match status" value="1"/>
</dbReference>
<dbReference type="GO" id="GO:0003677">
    <property type="term" value="F:DNA binding"/>
    <property type="evidence" value="ECO:0007669"/>
    <property type="project" value="UniProtKB-KW"/>
</dbReference>
<dbReference type="SUPFAM" id="SSF46785">
    <property type="entry name" value="Winged helix' DNA-binding domain"/>
    <property type="match status" value="1"/>
</dbReference>
<feature type="region of interest" description="Disordered" evidence="12">
    <location>
        <begin position="108"/>
        <end position="484"/>
    </location>
</feature>